<dbReference type="EMBL" id="QRPB01000026">
    <property type="protein sequence ID" value="RHL75737.1"/>
    <property type="molecule type" value="Genomic_DNA"/>
</dbReference>
<evidence type="ECO:0000313" key="6">
    <source>
        <dbReference type="EMBL" id="RGM72649.1"/>
    </source>
</evidence>
<evidence type="ECO:0000256" key="1">
    <source>
        <dbReference type="ARBA" id="ARBA00018672"/>
    </source>
</evidence>
<dbReference type="GO" id="GO:0003677">
    <property type="term" value="F:DNA binding"/>
    <property type="evidence" value="ECO:0007669"/>
    <property type="project" value="UniProtKB-KW"/>
</dbReference>
<proteinExistence type="predicted"/>
<dbReference type="InterPro" id="IPR046947">
    <property type="entry name" value="LytR-like"/>
</dbReference>
<dbReference type="SUPFAM" id="SSF52172">
    <property type="entry name" value="CheY-like"/>
    <property type="match status" value="1"/>
</dbReference>
<reference evidence="8 9" key="1">
    <citation type="submission" date="2018-08" db="EMBL/GenBank/DDBJ databases">
        <title>A genome reference for cultivated species of the human gut microbiota.</title>
        <authorList>
            <person name="Zou Y."/>
            <person name="Xue W."/>
            <person name="Luo G."/>
        </authorList>
    </citation>
    <scope>NUCLEOTIDE SEQUENCE [LARGE SCALE GENOMIC DNA]</scope>
    <source>
        <strain evidence="7 9">AF36-2BH</strain>
        <strain evidence="6 8">OM07-13</strain>
    </source>
</reference>
<feature type="domain" description="HTH LytTR-type" evidence="5">
    <location>
        <begin position="129"/>
        <end position="229"/>
    </location>
</feature>
<evidence type="ECO:0000259" key="5">
    <source>
        <dbReference type="PROSITE" id="PS50930"/>
    </source>
</evidence>
<keyword evidence="3" id="KW-0597">Phosphoprotein</keyword>
<dbReference type="GO" id="GO:0000156">
    <property type="term" value="F:phosphorelay response regulator activity"/>
    <property type="evidence" value="ECO:0007669"/>
    <property type="project" value="InterPro"/>
</dbReference>
<dbReference type="InterPro" id="IPR007492">
    <property type="entry name" value="LytTR_DNA-bd_dom"/>
</dbReference>
<gene>
    <name evidence="7" type="ORF">DW001_15225</name>
    <name evidence="6" type="ORF">DXB99_06140</name>
</gene>
<dbReference type="SMART" id="SM00850">
    <property type="entry name" value="LytTR"/>
    <property type="match status" value="1"/>
</dbReference>
<evidence type="ECO:0000313" key="9">
    <source>
        <dbReference type="Proteomes" id="UP000266698"/>
    </source>
</evidence>
<evidence type="ECO:0000256" key="2">
    <source>
        <dbReference type="ARBA" id="ARBA00024867"/>
    </source>
</evidence>
<dbReference type="PROSITE" id="PS50110">
    <property type="entry name" value="RESPONSE_REGULATORY"/>
    <property type="match status" value="1"/>
</dbReference>
<dbReference type="Gene3D" id="3.40.50.2300">
    <property type="match status" value="1"/>
</dbReference>
<organism evidence="7 9">
    <name type="scientific">Agathobacter rectalis</name>
    <dbReference type="NCBI Taxonomy" id="39491"/>
    <lineage>
        <taxon>Bacteria</taxon>
        <taxon>Bacillati</taxon>
        <taxon>Bacillota</taxon>
        <taxon>Clostridia</taxon>
        <taxon>Lachnospirales</taxon>
        <taxon>Lachnospiraceae</taxon>
        <taxon>Agathobacter</taxon>
    </lineage>
</organism>
<protein>
    <recommendedName>
        <fullName evidence="1">Stage 0 sporulation protein A homolog</fullName>
    </recommendedName>
</protein>
<dbReference type="RefSeq" id="WP_117718630.1">
    <property type="nucleotide sequence ID" value="NZ_JAQDCR010000004.1"/>
</dbReference>
<name>A0A396FBQ2_9FIRM</name>
<dbReference type="AlphaFoldDB" id="A0A396FBQ2"/>
<dbReference type="Proteomes" id="UP000260758">
    <property type="component" value="Unassembled WGS sequence"/>
</dbReference>
<feature type="domain" description="Response regulatory" evidence="4">
    <location>
        <begin position="3"/>
        <end position="119"/>
    </location>
</feature>
<evidence type="ECO:0000259" key="4">
    <source>
        <dbReference type="PROSITE" id="PS50110"/>
    </source>
</evidence>
<evidence type="ECO:0000313" key="7">
    <source>
        <dbReference type="EMBL" id="RHL75737.1"/>
    </source>
</evidence>
<dbReference type="Gene3D" id="2.40.50.1020">
    <property type="entry name" value="LytTr DNA-binding domain"/>
    <property type="match status" value="1"/>
</dbReference>
<evidence type="ECO:0000313" key="8">
    <source>
        <dbReference type="Proteomes" id="UP000260758"/>
    </source>
</evidence>
<dbReference type="PANTHER" id="PTHR37299">
    <property type="entry name" value="TRANSCRIPTIONAL REGULATOR-RELATED"/>
    <property type="match status" value="1"/>
</dbReference>
<sequence>MLKIGICDDDPTFVDDIEKNIEQTIKKHHWKCIIVKFTDGRKLVRSNEKNKFDIIFLDIDMPEKDGFSVARDIPEKDSLLVFCTSHNELVYNSFSYQPFWFLCKENYDKHLDEVLTAARKKIALRNANYELNINGKIYSLDIEQILYIDVLKHRVHIHFKDGREIDFRENLSTIEESFRDYSFVKINSGCLVNMSWIKHIYQTEVELKDGQNFSLSRGRKNEVREKFHEYMRIRR</sequence>
<dbReference type="InterPro" id="IPR001789">
    <property type="entry name" value="Sig_transdc_resp-reg_receiver"/>
</dbReference>
<dbReference type="Pfam" id="PF04397">
    <property type="entry name" value="LytTR"/>
    <property type="match status" value="1"/>
</dbReference>
<feature type="modified residue" description="4-aspartylphosphate" evidence="3">
    <location>
        <position position="58"/>
    </location>
</feature>
<comment type="function">
    <text evidence="2">May play the central regulatory role in sporulation. It may be an element of the effector pathway responsible for the activation of sporulation genes in response to nutritional stress. Spo0A may act in concert with spo0H (a sigma factor) to control the expression of some genes that are critical to the sporulation process.</text>
</comment>
<dbReference type="PROSITE" id="PS50930">
    <property type="entry name" value="HTH_LYTTR"/>
    <property type="match status" value="1"/>
</dbReference>
<evidence type="ECO:0000256" key="3">
    <source>
        <dbReference type="PROSITE-ProRule" id="PRU00169"/>
    </source>
</evidence>
<keyword evidence="7" id="KW-0238">DNA-binding</keyword>
<dbReference type="EMBL" id="QSTP01000004">
    <property type="protein sequence ID" value="RGM72649.1"/>
    <property type="molecule type" value="Genomic_DNA"/>
</dbReference>
<dbReference type="SMART" id="SM00448">
    <property type="entry name" value="REC"/>
    <property type="match status" value="1"/>
</dbReference>
<dbReference type="PANTHER" id="PTHR37299:SF1">
    <property type="entry name" value="STAGE 0 SPORULATION PROTEIN A HOMOLOG"/>
    <property type="match status" value="1"/>
</dbReference>
<dbReference type="Pfam" id="PF00072">
    <property type="entry name" value="Response_reg"/>
    <property type="match status" value="1"/>
</dbReference>
<comment type="caution">
    <text evidence="7">The sequence shown here is derived from an EMBL/GenBank/DDBJ whole genome shotgun (WGS) entry which is preliminary data.</text>
</comment>
<accession>A0A396FBQ2</accession>
<dbReference type="InterPro" id="IPR011006">
    <property type="entry name" value="CheY-like_superfamily"/>
</dbReference>
<dbReference type="Proteomes" id="UP000266698">
    <property type="component" value="Unassembled WGS sequence"/>
</dbReference>